<evidence type="ECO:0000313" key="3">
    <source>
        <dbReference type="EMBL" id="PZF81383.1"/>
    </source>
</evidence>
<evidence type="ECO:0000256" key="2">
    <source>
        <dbReference type="SAM" id="Phobius"/>
    </source>
</evidence>
<dbReference type="Proteomes" id="UP000248764">
    <property type="component" value="Unassembled WGS sequence"/>
</dbReference>
<keyword evidence="4" id="KW-1185">Reference proteome</keyword>
<protein>
    <submittedName>
        <fullName evidence="3">Uncharacterized protein</fullName>
    </submittedName>
</protein>
<gene>
    <name evidence="3" type="ORF">C1I92_21290</name>
</gene>
<dbReference type="RefSeq" id="WP_111256663.1">
    <property type="nucleotide sequence ID" value="NZ_POTW01000059.1"/>
</dbReference>
<reference evidence="3 4" key="1">
    <citation type="submission" date="2018-01" db="EMBL/GenBank/DDBJ databases">
        <title>Draft genome sequence of Jiangella sp. GTF31.</title>
        <authorList>
            <person name="Sahin N."/>
            <person name="Ay H."/>
            <person name="Saygin H."/>
        </authorList>
    </citation>
    <scope>NUCLEOTIDE SEQUENCE [LARGE SCALE GENOMIC DNA]</scope>
    <source>
        <strain evidence="3 4">GTF31</strain>
    </source>
</reference>
<sequence>MGILQAVAFAAAESESDDSGIGPGLYGFLVLIFLIVALVVLYRSMRKQIRKVDFDPDGVSDDERMRGHREPPDR</sequence>
<proteinExistence type="predicted"/>
<name>A0A2W2CMF7_9ACTN</name>
<evidence type="ECO:0000313" key="4">
    <source>
        <dbReference type="Proteomes" id="UP000248764"/>
    </source>
</evidence>
<evidence type="ECO:0000256" key="1">
    <source>
        <dbReference type="SAM" id="MobiDB-lite"/>
    </source>
</evidence>
<comment type="caution">
    <text evidence="3">The sequence shown here is derived from an EMBL/GenBank/DDBJ whole genome shotgun (WGS) entry which is preliminary data.</text>
</comment>
<keyword evidence="2" id="KW-1133">Transmembrane helix</keyword>
<organism evidence="3 4">
    <name type="scientific">Jiangella anatolica</name>
    <dbReference type="NCBI Taxonomy" id="2670374"/>
    <lineage>
        <taxon>Bacteria</taxon>
        <taxon>Bacillati</taxon>
        <taxon>Actinomycetota</taxon>
        <taxon>Actinomycetes</taxon>
        <taxon>Jiangellales</taxon>
        <taxon>Jiangellaceae</taxon>
        <taxon>Jiangella</taxon>
    </lineage>
</organism>
<dbReference type="AlphaFoldDB" id="A0A2W2CMF7"/>
<keyword evidence="2" id="KW-0472">Membrane</keyword>
<dbReference type="EMBL" id="POTW01000059">
    <property type="protein sequence ID" value="PZF81383.1"/>
    <property type="molecule type" value="Genomic_DNA"/>
</dbReference>
<feature type="region of interest" description="Disordered" evidence="1">
    <location>
        <begin position="54"/>
        <end position="74"/>
    </location>
</feature>
<feature type="compositionally biased region" description="Basic and acidic residues" evidence="1">
    <location>
        <begin position="61"/>
        <end position="74"/>
    </location>
</feature>
<feature type="transmembrane region" description="Helical" evidence="2">
    <location>
        <begin position="24"/>
        <end position="42"/>
    </location>
</feature>
<accession>A0A2W2CMF7</accession>
<keyword evidence="2" id="KW-0812">Transmembrane</keyword>